<dbReference type="InterPro" id="IPR054343">
    <property type="entry name" value="TY-Chap_M"/>
</dbReference>
<dbReference type="Pfam" id="PF22551">
    <property type="entry name" value="TY-Chap1"/>
    <property type="match status" value="1"/>
</dbReference>
<reference evidence="4 5" key="1">
    <citation type="submission" date="2019-07" db="EMBL/GenBank/DDBJ databases">
        <title>Rhodococcus cavernicolus sp. nov., isolated from a cave.</title>
        <authorList>
            <person name="Lee S.D."/>
        </authorList>
    </citation>
    <scope>NUCLEOTIDE SEQUENCE [LARGE SCALE GENOMIC DNA]</scope>
    <source>
        <strain evidence="4 5">C1-24</strain>
    </source>
</reference>
<dbReference type="Pfam" id="PF22554">
    <property type="entry name" value="Chap-C"/>
    <property type="match status" value="1"/>
</dbReference>
<evidence type="ECO:0000313" key="4">
    <source>
        <dbReference type="EMBL" id="KAA0022467.1"/>
    </source>
</evidence>
<dbReference type="InterPro" id="IPR054344">
    <property type="entry name" value="TY-Chap_N"/>
</dbReference>
<feature type="domain" description="TY-Chap C-terminal" evidence="3">
    <location>
        <begin position="317"/>
        <end position="400"/>
    </location>
</feature>
<organism evidence="4 5">
    <name type="scientific">Antrihabitans cavernicola</name>
    <dbReference type="NCBI Taxonomy" id="2495913"/>
    <lineage>
        <taxon>Bacteria</taxon>
        <taxon>Bacillati</taxon>
        <taxon>Actinomycetota</taxon>
        <taxon>Actinomycetes</taxon>
        <taxon>Mycobacteriales</taxon>
        <taxon>Nocardiaceae</taxon>
        <taxon>Antrihabitans</taxon>
    </lineage>
</organism>
<dbReference type="EMBL" id="VLNY01000005">
    <property type="protein sequence ID" value="KAA0022467.1"/>
    <property type="molecule type" value="Genomic_DNA"/>
</dbReference>
<feature type="domain" description="TY-Chap N-terminal" evidence="2">
    <location>
        <begin position="13"/>
        <end position="137"/>
    </location>
</feature>
<dbReference type="OrthoDB" id="4772408at2"/>
<dbReference type="Pfam" id="PF22552">
    <property type="entry name" value="TY-Chap3"/>
    <property type="match status" value="1"/>
</dbReference>
<dbReference type="RefSeq" id="WP_149430523.1">
    <property type="nucleotide sequence ID" value="NZ_VLNY01000005.1"/>
</dbReference>
<proteinExistence type="predicted"/>
<name>A0A5A7SCJ9_9NOCA</name>
<dbReference type="Proteomes" id="UP000322244">
    <property type="component" value="Unassembled WGS sequence"/>
</dbReference>
<accession>A0A5A7SCJ9</accession>
<dbReference type="InterPro" id="IPR054342">
    <property type="entry name" value="TY-Chap_C"/>
</dbReference>
<dbReference type="AlphaFoldDB" id="A0A5A7SCJ9"/>
<evidence type="ECO:0000259" key="3">
    <source>
        <dbReference type="Pfam" id="PF22554"/>
    </source>
</evidence>
<sequence>MSESDFDRGIDNAWADFQRVLGDYVGAMQDDDVLVLESRHESTNDIADVGGCVQFFAWGNDMVRCEVPSNQFLHPLRQLSSAQQDQVAGCGFRRPDDSANGPASFYVDRNRAWGDYLALRCVQVLRQVWNVAHPSFLAASTTGGKTTPAFDFTPAPARPVPDLGSAVDPIDHEHLQALVDATIGALLGHAPIKDREGDIPLHLDNLTLFVSVLESEPAVEVVAPLISNIDDLTRAAEVIADQNRRWPEIKLLLAHEGVVAVMRIDADPYVGRHLLSALDKFRELLGAVDQEFVERIGGSGLWADTADEALVDQPARDVPEALLDIAHELAIDPKDVARLCDNTQATILEYIRISREQVATWRESELEAAYADDTAKAQHCHSEALGWEQTTRVLWEALRVNRRPTLPIPKQGRQLELFGNTSEATLFDDTAE</sequence>
<comment type="caution">
    <text evidence="4">The sequence shown here is derived from an EMBL/GenBank/DDBJ whole genome shotgun (WGS) entry which is preliminary data.</text>
</comment>
<feature type="domain" description="TY-Chap central" evidence="1">
    <location>
        <begin position="173"/>
        <end position="299"/>
    </location>
</feature>
<keyword evidence="5" id="KW-1185">Reference proteome</keyword>
<evidence type="ECO:0000259" key="1">
    <source>
        <dbReference type="Pfam" id="PF22551"/>
    </source>
</evidence>
<evidence type="ECO:0000259" key="2">
    <source>
        <dbReference type="Pfam" id="PF22552"/>
    </source>
</evidence>
<gene>
    <name evidence="4" type="ORF">FOY51_12210</name>
</gene>
<evidence type="ECO:0000313" key="5">
    <source>
        <dbReference type="Proteomes" id="UP000322244"/>
    </source>
</evidence>
<protein>
    <submittedName>
        <fullName evidence="4">Uncharacterized protein</fullName>
    </submittedName>
</protein>